<protein>
    <recommendedName>
        <fullName evidence="2">HTH psq-type domain-containing protein</fullName>
    </recommendedName>
</protein>
<evidence type="ECO:0000313" key="4">
    <source>
        <dbReference type="EMBL" id="GBO36535.1"/>
    </source>
</evidence>
<feature type="domain" description="HTH psq-type" evidence="2">
    <location>
        <begin position="4"/>
        <end position="49"/>
    </location>
</feature>
<dbReference type="SUPFAM" id="SSF46689">
    <property type="entry name" value="Homeodomain-like"/>
    <property type="match status" value="1"/>
</dbReference>
<gene>
    <name evidence="4" type="ORF">AVEN_215874_1</name>
    <name evidence="3" type="ORF">AVEN_80752_1</name>
</gene>
<comment type="caution">
    <text evidence="3">The sequence shown here is derived from an EMBL/GenBank/DDBJ whole genome shotgun (WGS) entry which is preliminary data.</text>
</comment>
<dbReference type="EMBL" id="BGPR01060740">
    <property type="protein sequence ID" value="GBO36534.1"/>
    <property type="molecule type" value="Genomic_DNA"/>
</dbReference>
<reference evidence="3 5" key="1">
    <citation type="journal article" date="2019" name="Sci. Rep.">
        <title>Orb-weaving spider Araneus ventricosus genome elucidates the spidroin gene catalogue.</title>
        <authorList>
            <person name="Kono N."/>
            <person name="Nakamura H."/>
            <person name="Ohtoshi R."/>
            <person name="Moran D.A.P."/>
            <person name="Shinohara A."/>
            <person name="Yoshida Y."/>
            <person name="Fujiwara M."/>
            <person name="Mori M."/>
            <person name="Tomita M."/>
            <person name="Arakawa K."/>
        </authorList>
    </citation>
    <scope>NUCLEOTIDE SEQUENCE [LARGE SCALE GENOMIC DNA]</scope>
</reference>
<name>A0A4Y2WIY1_ARAVE</name>
<dbReference type="GO" id="GO:0003677">
    <property type="term" value="F:DNA binding"/>
    <property type="evidence" value="ECO:0007669"/>
    <property type="project" value="InterPro"/>
</dbReference>
<dbReference type="InterPro" id="IPR009057">
    <property type="entry name" value="Homeodomain-like_sf"/>
</dbReference>
<sequence>MATRRQLSFRNKLNTINETDDGMKQVVAAKKYGLSQSAIATFLKKRKKIEEAVNSNEINTQRKRLKVATNKNIDAAVLKKFQEMRAANVPINGLLICGQARKFAGMLIRNCWKKVELCFMEDK</sequence>
<dbReference type="GO" id="GO:0005634">
    <property type="term" value="C:nucleus"/>
    <property type="evidence" value="ECO:0007669"/>
    <property type="project" value="UniProtKB-SubCell"/>
</dbReference>
<dbReference type="OrthoDB" id="125347at2759"/>
<evidence type="ECO:0000256" key="1">
    <source>
        <dbReference type="ARBA" id="ARBA00004123"/>
    </source>
</evidence>
<dbReference type="Proteomes" id="UP000499080">
    <property type="component" value="Unassembled WGS sequence"/>
</dbReference>
<dbReference type="Pfam" id="PF04218">
    <property type="entry name" value="CENP-B_N"/>
    <property type="match status" value="1"/>
</dbReference>
<evidence type="ECO:0000259" key="2">
    <source>
        <dbReference type="Pfam" id="PF04218"/>
    </source>
</evidence>
<dbReference type="EMBL" id="BGPR01060743">
    <property type="protein sequence ID" value="GBO36535.1"/>
    <property type="molecule type" value="Genomic_DNA"/>
</dbReference>
<dbReference type="Gene3D" id="1.10.10.60">
    <property type="entry name" value="Homeodomain-like"/>
    <property type="match status" value="1"/>
</dbReference>
<accession>A0A4Y2WIY1</accession>
<evidence type="ECO:0000313" key="5">
    <source>
        <dbReference type="Proteomes" id="UP000499080"/>
    </source>
</evidence>
<organism evidence="3 5">
    <name type="scientific">Araneus ventricosus</name>
    <name type="common">Orbweaver spider</name>
    <name type="synonym">Epeira ventricosa</name>
    <dbReference type="NCBI Taxonomy" id="182803"/>
    <lineage>
        <taxon>Eukaryota</taxon>
        <taxon>Metazoa</taxon>
        <taxon>Ecdysozoa</taxon>
        <taxon>Arthropoda</taxon>
        <taxon>Chelicerata</taxon>
        <taxon>Arachnida</taxon>
        <taxon>Araneae</taxon>
        <taxon>Araneomorphae</taxon>
        <taxon>Entelegynae</taxon>
        <taxon>Araneoidea</taxon>
        <taxon>Araneidae</taxon>
        <taxon>Araneus</taxon>
    </lineage>
</organism>
<dbReference type="InterPro" id="IPR007889">
    <property type="entry name" value="HTH_Psq"/>
</dbReference>
<evidence type="ECO:0000313" key="3">
    <source>
        <dbReference type="EMBL" id="GBO36534.1"/>
    </source>
</evidence>
<keyword evidence="5" id="KW-1185">Reference proteome</keyword>
<dbReference type="AlphaFoldDB" id="A0A4Y2WIY1"/>
<proteinExistence type="predicted"/>
<comment type="subcellular location">
    <subcellularLocation>
        <location evidence="1">Nucleus</location>
    </subcellularLocation>
</comment>